<dbReference type="OrthoDB" id="5405745at2759"/>
<keyword evidence="3" id="KW-0732">Signal</keyword>
<feature type="region of interest" description="Disordered" evidence="1">
    <location>
        <begin position="399"/>
        <end position="425"/>
    </location>
</feature>
<dbReference type="GO" id="GO:0005262">
    <property type="term" value="F:calcium channel activity"/>
    <property type="evidence" value="ECO:0007669"/>
    <property type="project" value="InterPro"/>
</dbReference>
<dbReference type="EMBL" id="SRPW01000025">
    <property type="protein sequence ID" value="KAG6018328.1"/>
    <property type="molecule type" value="Genomic_DNA"/>
</dbReference>
<keyword evidence="2" id="KW-0812">Transmembrane</keyword>
<dbReference type="Pfam" id="PF12929">
    <property type="entry name" value="Mid1"/>
    <property type="match status" value="1"/>
</dbReference>
<dbReference type="PANTHER" id="PTHR39142">
    <property type="entry name" value="MID1P"/>
    <property type="match status" value="1"/>
</dbReference>
<evidence type="ECO:0000256" key="1">
    <source>
        <dbReference type="SAM" id="MobiDB-lite"/>
    </source>
</evidence>
<keyword evidence="2" id="KW-1133">Transmembrane helix</keyword>
<feature type="chain" id="PRO_5040224156" evidence="3">
    <location>
        <begin position="36"/>
        <end position="667"/>
    </location>
</feature>
<evidence type="ECO:0000313" key="5">
    <source>
        <dbReference type="Proteomes" id="UP000748025"/>
    </source>
</evidence>
<dbReference type="GO" id="GO:0098703">
    <property type="term" value="P:calcium ion import across plasma membrane"/>
    <property type="evidence" value="ECO:0007669"/>
    <property type="project" value="InterPro"/>
</dbReference>
<name>A0A9P7NJB0_9HYPO</name>
<proteinExistence type="predicted"/>
<keyword evidence="5" id="KW-1185">Reference proteome</keyword>
<accession>A0A9P7NJB0</accession>
<feature type="transmembrane region" description="Helical" evidence="2">
    <location>
        <begin position="644"/>
        <end position="666"/>
    </location>
</feature>
<sequence>MQLSPLQSRLVASLAATLCLLLLYFLLLAPKGAFAYEAALDSFSWSSSWPDLTSSEDSTKDFGGDHTEADGIESRSLSIYEPLLNFLGRSILGRAGDAVALENDRPLAFDIQPGGALICYVIRKGSLDRGTPSPGKQARDNKGDDEDDKMLSGNEGKNTTIYISANTCLQPTVRSDSNKNSNSDNNGESRLIPPQLVLFLSNGTDTGCPEITNSTTESVTKGFKAHYFEQGAVTANMANVTSDVYIGIYAPKIEHSFDGLFNYEIAVSSAEYFHQYQTDEADGGELLWMDSDSTAALLVTRNLTDEASETRHVWSEDPPYQLYVIGQDTPALEGLRHSACGLRKNARIGTDKQDNAMNNAMVRTSMTLRGPGGLPKQQFYVVGLNATTSYTGILVRPANVTAHSRRSSKRQDNGDGRNPARKPGSVVFQSTNFQTNAAPNCKVVTDLEFCDEIQYAVPGNDGKFNNTELARTYDMQAKSMYDNFLKIMQQIPCEADKTSRYSLARTCEDCKRAYKRWLCTVSLPRCEDFHAGSLFSIIRNVNQPFPNGTMLPADVRQTLAKVPAQNASRNSFIDQTIQPGPYNEIMPCEDICYQVVQSCPSAIQFKCPQPGMYGFNVTYGRRNPNTAVVSCNFPGEARTPISGGWAIVPDLGLVAFITFLFSLLMVA</sequence>
<evidence type="ECO:0000256" key="2">
    <source>
        <dbReference type="SAM" id="Phobius"/>
    </source>
</evidence>
<dbReference type="AlphaFoldDB" id="A0A9P7NJB0"/>
<dbReference type="Proteomes" id="UP000748025">
    <property type="component" value="Unassembled WGS sequence"/>
</dbReference>
<evidence type="ECO:0000256" key="3">
    <source>
        <dbReference type="SAM" id="SignalP"/>
    </source>
</evidence>
<keyword evidence="2" id="KW-0472">Membrane</keyword>
<evidence type="ECO:0000313" key="4">
    <source>
        <dbReference type="EMBL" id="KAG6018328.1"/>
    </source>
</evidence>
<feature type="signal peptide" evidence="3">
    <location>
        <begin position="1"/>
        <end position="35"/>
    </location>
</feature>
<gene>
    <name evidence="4" type="ORF">E4U43_003777</name>
</gene>
<comment type="caution">
    <text evidence="4">The sequence shown here is derived from an EMBL/GenBank/DDBJ whole genome shotgun (WGS) entry which is preliminary data.</text>
</comment>
<dbReference type="InterPro" id="IPR024338">
    <property type="entry name" value="MID1/Yam8"/>
</dbReference>
<feature type="region of interest" description="Disordered" evidence="1">
    <location>
        <begin position="129"/>
        <end position="156"/>
    </location>
</feature>
<organism evidence="4 5">
    <name type="scientific">Claviceps pusilla</name>
    <dbReference type="NCBI Taxonomy" id="123648"/>
    <lineage>
        <taxon>Eukaryota</taxon>
        <taxon>Fungi</taxon>
        <taxon>Dikarya</taxon>
        <taxon>Ascomycota</taxon>
        <taxon>Pezizomycotina</taxon>
        <taxon>Sordariomycetes</taxon>
        <taxon>Hypocreomycetidae</taxon>
        <taxon>Hypocreales</taxon>
        <taxon>Clavicipitaceae</taxon>
        <taxon>Claviceps</taxon>
    </lineage>
</organism>
<dbReference type="PANTHER" id="PTHR39142:SF1">
    <property type="entry name" value="AEL197CP"/>
    <property type="match status" value="1"/>
</dbReference>
<protein>
    <submittedName>
        <fullName evidence="4">Uncharacterized protein</fullName>
    </submittedName>
</protein>
<reference evidence="4" key="1">
    <citation type="journal article" date="2020" name="bioRxiv">
        <title>Whole genome comparisons of ergot fungi reveals the divergence and evolution of species within the genus Claviceps are the result of varying mechanisms driving genome evolution and host range expansion.</title>
        <authorList>
            <person name="Wyka S.A."/>
            <person name="Mondo S.J."/>
            <person name="Liu M."/>
            <person name="Dettman J."/>
            <person name="Nalam V."/>
            <person name="Broders K.D."/>
        </authorList>
    </citation>
    <scope>NUCLEOTIDE SEQUENCE</scope>
    <source>
        <strain evidence="4">CCC 602</strain>
    </source>
</reference>